<dbReference type="EMBL" id="LR134343">
    <property type="protein sequence ID" value="VEG12350.1"/>
    <property type="molecule type" value="Genomic_DNA"/>
</dbReference>
<dbReference type="KEGG" id="mcun:NCTC10297_00270"/>
<dbReference type="Proteomes" id="UP000274100">
    <property type="component" value="Chromosome"/>
</dbReference>
<feature type="transmembrane region" description="Helical" evidence="1">
    <location>
        <begin position="12"/>
        <end position="33"/>
    </location>
</feature>
<name>A0A448GU58_9GAMM</name>
<reference evidence="2 3" key="1">
    <citation type="submission" date="2018-12" db="EMBL/GenBank/DDBJ databases">
        <authorList>
            <consortium name="Pathogen Informatics"/>
        </authorList>
    </citation>
    <scope>NUCLEOTIDE SEQUENCE [LARGE SCALE GENOMIC DNA]</scope>
    <source>
        <strain evidence="2 3">NCTC10297</strain>
    </source>
</reference>
<evidence type="ECO:0000313" key="3">
    <source>
        <dbReference type="Proteomes" id="UP000274100"/>
    </source>
</evidence>
<gene>
    <name evidence="2" type="ORF">NCTC10297_00270</name>
</gene>
<keyword evidence="1" id="KW-1133">Transmembrane helix</keyword>
<protein>
    <submittedName>
        <fullName evidence="2">Protein of uncharacterized function (DUF3761)</fullName>
    </submittedName>
</protein>
<evidence type="ECO:0000313" key="2">
    <source>
        <dbReference type="EMBL" id="VEG12350.1"/>
    </source>
</evidence>
<keyword evidence="1" id="KW-0812">Transmembrane</keyword>
<evidence type="ECO:0000256" key="1">
    <source>
        <dbReference type="SAM" id="Phobius"/>
    </source>
</evidence>
<organism evidence="2 3">
    <name type="scientific">Moraxella cuniculi</name>
    <dbReference type="NCBI Taxonomy" id="34061"/>
    <lineage>
        <taxon>Bacteria</taxon>
        <taxon>Pseudomonadati</taxon>
        <taxon>Pseudomonadota</taxon>
        <taxon>Gammaproteobacteria</taxon>
        <taxon>Moraxellales</taxon>
        <taxon>Moraxellaceae</taxon>
        <taxon>Moraxella</taxon>
    </lineage>
</organism>
<keyword evidence="1" id="KW-0472">Membrane</keyword>
<accession>A0A448GU58</accession>
<dbReference type="OrthoDB" id="4751721at2"/>
<dbReference type="AlphaFoldDB" id="A0A448GU58"/>
<dbReference type="InterPro" id="IPR022236">
    <property type="entry name" value="DUF3761"/>
</dbReference>
<sequence length="115" mass="13007">MRKLFYISDTVLAIFSLILMFVLPIAILIISLLPSSQKDNSSSQAEQSSAYSQEYKVQSVVNQALYTSSNQEYPSKYYGRDKQPTAQCQDGTYSYSLGRRGVCSRHGGVQYWLKN</sequence>
<proteinExistence type="predicted"/>
<dbReference type="Pfam" id="PF12587">
    <property type="entry name" value="DUF3761"/>
    <property type="match status" value="1"/>
</dbReference>